<dbReference type="AlphaFoldDB" id="A0A0A9AIG3"/>
<name>A0A0A9AIG3_ARUDO</name>
<reference evidence="1" key="2">
    <citation type="journal article" date="2015" name="Data Brief">
        <title>Shoot transcriptome of the giant reed, Arundo donax.</title>
        <authorList>
            <person name="Barrero R.A."/>
            <person name="Guerrero F.D."/>
            <person name="Moolhuijzen P."/>
            <person name="Goolsby J.A."/>
            <person name="Tidwell J."/>
            <person name="Bellgard S.E."/>
            <person name="Bellgard M.I."/>
        </authorList>
    </citation>
    <scope>NUCLEOTIDE SEQUENCE</scope>
    <source>
        <tissue evidence="1">Shoot tissue taken approximately 20 cm above the soil surface</tissue>
    </source>
</reference>
<evidence type="ECO:0000313" key="1">
    <source>
        <dbReference type="EMBL" id="JAD48730.1"/>
    </source>
</evidence>
<organism evidence="1">
    <name type="scientific">Arundo donax</name>
    <name type="common">Giant reed</name>
    <name type="synonym">Donax arundinaceus</name>
    <dbReference type="NCBI Taxonomy" id="35708"/>
    <lineage>
        <taxon>Eukaryota</taxon>
        <taxon>Viridiplantae</taxon>
        <taxon>Streptophyta</taxon>
        <taxon>Embryophyta</taxon>
        <taxon>Tracheophyta</taxon>
        <taxon>Spermatophyta</taxon>
        <taxon>Magnoliopsida</taxon>
        <taxon>Liliopsida</taxon>
        <taxon>Poales</taxon>
        <taxon>Poaceae</taxon>
        <taxon>PACMAD clade</taxon>
        <taxon>Arundinoideae</taxon>
        <taxon>Arundineae</taxon>
        <taxon>Arundo</taxon>
    </lineage>
</organism>
<proteinExistence type="predicted"/>
<accession>A0A0A9AIG3</accession>
<protein>
    <submittedName>
        <fullName evidence="1">Uncharacterized protein</fullName>
    </submittedName>
</protein>
<reference evidence="1" key="1">
    <citation type="submission" date="2014-09" db="EMBL/GenBank/DDBJ databases">
        <authorList>
            <person name="Magalhaes I.L.F."/>
            <person name="Oliveira U."/>
            <person name="Santos F.R."/>
            <person name="Vidigal T.H.D.A."/>
            <person name="Brescovit A.D."/>
            <person name="Santos A.J."/>
        </authorList>
    </citation>
    <scope>NUCLEOTIDE SEQUENCE</scope>
    <source>
        <tissue evidence="1">Shoot tissue taken approximately 20 cm above the soil surface</tissue>
    </source>
</reference>
<dbReference type="EMBL" id="GBRH01249165">
    <property type="protein sequence ID" value="JAD48730.1"/>
    <property type="molecule type" value="Transcribed_RNA"/>
</dbReference>
<sequence length="38" mass="4350">MNSKKECKVQKKQQNDGKAVLCNFTKETAWQALLVPLE</sequence>